<dbReference type="PANTHER" id="PTHR35896">
    <property type="entry name" value="IG-LIKE DOMAIN-CONTAINING PROTEIN"/>
    <property type="match status" value="1"/>
</dbReference>
<dbReference type="AlphaFoldDB" id="A0A8H6PMT4"/>
<feature type="transmembrane region" description="Helical" evidence="2">
    <location>
        <begin position="38"/>
        <end position="58"/>
    </location>
</feature>
<reference evidence="3" key="1">
    <citation type="submission" date="2020-06" db="EMBL/GenBank/DDBJ databases">
        <title>Draft genome sequences of strains closely related to Aspergillus parafelis and Aspergillus hiratsukae.</title>
        <authorList>
            <person name="Dos Santos R.A.C."/>
            <person name="Rivero-Menendez O."/>
            <person name="Steenwyk J.L."/>
            <person name="Mead M.E."/>
            <person name="Goldman G.H."/>
            <person name="Alastruey-Izquierdo A."/>
            <person name="Rokas A."/>
        </authorList>
    </citation>
    <scope>NUCLEOTIDE SEQUENCE</scope>
    <source>
        <strain evidence="3">CNM-CM5623</strain>
    </source>
</reference>
<sequence length="243" mass="27410">MDYTRLKRDEDEEFVYDKSTPPAQPPQASPGHGSNATLLSSLALTISIITGIFTLIAYTNGQRDHRTPQSPESLFRCGTSAAEAKAAGCHFDLMSFSWLPPACYNEDLTNDFLNYTDWKWSLDSEGHHLVPKEYVRQGDFEYLFTSYEYHVVHCVFMWKKTHQAILDGTFDHLDGYIAGLGHTGHCGEMLLDRETDLQAWGTPGWTKFPACGRGVLKLEHGWYRMHNGEKAWGMPGAGGHHHD</sequence>
<evidence type="ECO:0000256" key="1">
    <source>
        <dbReference type="SAM" id="MobiDB-lite"/>
    </source>
</evidence>
<dbReference type="Proteomes" id="UP000654922">
    <property type="component" value="Unassembled WGS sequence"/>
</dbReference>
<accession>A0A8H6PMT4</accession>
<keyword evidence="2" id="KW-1133">Transmembrane helix</keyword>
<evidence type="ECO:0000313" key="4">
    <source>
        <dbReference type="Proteomes" id="UP000654922"/>
    </source>
</evidence>
<dbReference type="PANTHER" id="PTHR35896:SF3">
    <property type="entry name" value="MAJOR FACILITATOR SUPERFAMILY TRANSPORTER"/>
    <property type="match status" value="1"/>
</dbReference>
<protein>
    <submittedName>
        <fullName evidence="3">Uncharacterized protein</fullName>
    </submittedName>
</protein>
<feature type="region of interest" description="Disordered" evidence="1">
    <location>
        <begin position="1"/>
        <end position="34"/>
    </location>
</feature>
<keyword evidence="2" id="KW-0812">Transmembrane</keyword>
<keyword evidence="2" id="KW-0472">Membrane</keyword>
<proteinExistence type="predicted"/>
<dbReference type="EMBL" id="JACBAE010001391">
    <property type="protein sequence ID" value="KAF7157635.1"/>
    <property type="molecule type" value="Genomic_DNA"/>
</dbReference>
<gene>
    <name evidence="3" type="ORF">CNMCM5623_002009</name>
</gene>
<name>A0A8H6PMT4_9EURO</name>
<evidence type="ECO:0000313" key="3">
    <source>
        <dbReference type="EMBL" id="KAF7157635.1"/>
    </source>
</evidence>
<evidence type="ECO:0000256" key="2">
    <source>
        <dbReference type="SAM" id="Phobius"/>
    </source>
</evidence>
<organism evidence="3 4">
    <name type="scientific">Aspergillus felis</name>
    <dbReference type="NCBI Taxonomy" id="1287682"/>
    <lineage>
        <taxon>Eukaryota</taxon>
        <taxon>Fungi</taxon>
        <taxon>Dikarya</taxon>
        <taxon>Ascomycota</taxon>
        <taxon>Pezizomycotina</taxon>
        <taxon>Eurotiomycetes</taxon>
        <taxon>Eurotiomycetidae</taxon>
        <taxon>Eurotiales</taxon>
        <taxon>Aspergillaceae</taxon>
        <taxon>Aspergillus</taxon>
        <taxon>Aspergillus subgen. Fumigati</taxon>
    </lineage>
</organism>
<comment type="caution">
    <text evidence="3">The sequence shown here is derived from an EMBL/GenBank/DDBJ whole genome shotgun (WGS) entry which is preliminary data.</text>
</comment>
<dbReference type="InterPro" id="IPR053008">
    <property type="entry name" value="Phomopsin_biosynth_assoc"/>
</dbReference>
<dbReference type="OrthoDB" id="3501153at2759"/>